<protein>
    <submittedName>
        <fullName evidence="2">Uncharacterized protein</fullName>
    </submittedName>
</protein>
<accession>D1BBY5</accession>
<dbReference type="HOGENOM" id="CLU_896850_0_0_11"/>
<dbReference type="EMBL" id="CP001819">
    <property type="protein sequence ID" value="ACZ20765.1"/>
    <property type="molecule type" value="Genomic_DNA"/>
</dbReference>
<organism evidence="2 3">
    <name type="scientific">Sanguibacter keddieii (strain ATCC 51767 / DSM 10542 / NCFB 3025 / ST-74)</name>
    <dbReference type="NCBI Taxonomy" id="446469"/>
    <lineage>
        <taxon>Bacteria</taxon>
        <taxon>Bacillati</taxon>
        <taxon>Actinomycetota</taxon>
        <taxon>Actinomycetes</taxon>
        <taxon>Micrococcales</taxon>
        <taxon>Sanguibacteraceae</taxon>
        <taxon>Sanguibacter</taxon>
    </lineage>
</organism>
<dbReference type="KEGG" id="ske:Sked_08140"/>
<dbReference type="Proteomes" id="UP000000322">
    <property type="component" value="Chromosome"/>
</dbReference>
<evidence type="ECO:0000313" key="3">
    <source>
        <dbReference type="Proteomes" id="UP000000322"/>
    </source>
</evidence>
<gene>
    <name evidence="2" type="ordered locus">Sked_08140</name>
</gene>
<feature type="region of interest" description="Disordered" evidence="1">
    <location>
        <begin position="168"/>
        <end position="193"/>
    </location>
</feature>
<evidence type="ECO:0000313" key="2">
    <source>
        <dbReference type="EMBL" id="ACZ20765.1"/>
    </source>
</evidence>
<proteinExistence type="predicted"/>
<sequence>MGGVIMVRGGRSRGAAVLVGALLVGALAGGCAPQGSLERLDTPVAPSAEALVASDRFAEVLDDIERRVAVDGPAVGGGGAEPARTTVDEVAAGTPLGSQARAFFEAHATQVERDTRPTDIADVSVEVAEVVETHDDHGPVALVTVETVRSPVDGPASTDRASYAVSWDVAPEPGNPAGSASSGTADPSPAPGDQVRLTEVRALHDDDGHPAVLDPEGSSALGVATDYVRALRSGSARDVDAYEGGVRSSADLREAMRARLTASGRSTAVEVPCGRTGTVQLVYVMLDGDVPPLRLEVDVSGHEPVVNAYL</sequence>
<keyword evidence="3" id="KW-1185">Reference proteome</keyword>
<reference evidence="2 3" key="1">
    <citation type="journal article" date="2009" name="Stand. Genomic Sci.">
        <title>Complete genome sequence of Sanguibacter keddieii type strain (ST-74).</title>
        <authorList>
            <person name="Ivanova N."/>
            <person name="Sikorski J."/>
            <person name="Sims D."/>
            <person name="Brettin T."/>
            <person name="Detter J.C."/>
            <person name="Han C."/>
            <person name="Lapidus A."/>
            <person name="Copeland A."/>
            <person name="Glavina Del Rio T."/>
            <person name="Nolan M."/>
            <person name="Chen F."/>
            <person name="Lucas S."/>
            <person name="Tice H."/>
            <person name="Cheng J.F."/>
            <person name="Bruce D."/>
            <person name="Goodwin L."/>
            <person name="Pitluck S."/>
            <person name="Pati A."/>
            <person name="Mavromatis K."/>
            <person name="Chen A."/>
            <person name="Palaniappan K."/>
            <person name="D'haeseleer P."/>
            <person name="Chain P."/>
            <person name="Bristow J."/>
            <person name="Eisen J.A."/>
            <person name="Markowitz V."/>
            <person name="Hugenholtz P."/>
            <person name="Goker M."/>
            <person name="Pukall R."/>
            <person name="Klenk H.P."/>
            <person name="Kyrpides N.C."/>
        </authorList>
    </citation>
    <scope>NUCLEOTIDE SEQUENCE [LARGE SCALE GENOMIC DNA]</scope>
    <source>
        <strain evidence="3">ATCC 51767 / DSM 10542 / NCFB 3025 / ST-74</strain>
    </source>
</reference>
<name>D1BBY5_SANKS</name>
<evidence type="ECO:0000256" key="1">
    <source>
        <dbReference type="SAM" id="MobiDB-lite"/>
    </source>
</evidence>
<dbReference type="AlphaFoldDB" id="D1BBY5"/>